<organism evidence="2 3">
    <name type="scientific">Cinara cedri</name>
    <dbReference type="NCBI Taxonomy" id="506608"/>
    <lineage>
        <taxon>Eukaryota</taxon>
        <taxon>Metazoa</taxon>
        <taxon>Ecdysozoa</taxon>
        <taxon>Arthropoda</taxon>
        <taxon>Hexapoda</taxon>
        <taxon>Insecta</taxon>
        <taxon>Pterygota</taxon>
        <taxon>Neoptera</taxon>
        <taxon>Paraneoptera</taxon>
        <taxon>Hemiptera</taxon>
        <taxon>Sternorrhyncha</taxon>
        <taxon>Aphidomorpha</taxon>
        <taxon>Aphidoidea</taxon>
        <taxon>Aphididae</taxon>
        <taxon>Lachninae</taxon>
        <taxon>Cinara</taxon>
    </lineage>
</organism>
<dbReference type="Proteomes" id="UP000325440">
    <property type="component" value="Unassembled WGS sequence"/>
</dbReference>
<protein>
    <submittedName>
        <fullName evidence="2">Uncharacterized protein</fullName>
    </submittedName>
</protein>
<dbReference type="EMBL" id="CABPRJ010000958">
    <property type="protein sequence ID" value="VVC32677.1"/>
    <property type="molecule type" value="Genomic_DNA"/>
</dbReference>
<reference evidence="2 3" key="1">
    <citation type="submission" date="2019-08" db="EMBL/GenBank/DDBJ databases">
        <authorList>
            <person name="Alioto T."/>
            <person name="Alioto T."/>
            <person name="Gomez Garrido J."/>
        </authorList>
    </citation>
    <scope>NUCLEOTIDE SEQUENCE [LARGE SCALE GENOMIC DNA]</scope>
</reference>
<dbReference type="OrthoDB" id="6603406at2759"/>
<gene>
    <name evidence="2" type="ORF">CINCED_3A006375</name>
</gene>
<keyword evidence="1" id="KW-0812">Transmembrane</keyword>
<keyword evidence="1" id="KW-0472">Membrane</keyword>
<dbReference type="AlphaFoldDB" id="A0A5E4MP81"/>
<sequence length="669" mass="79047">MSGSKNIAEHSYRLIMISTMFETCIISYFIFQHICKHLELQKMHQTSKILSMFTIDDISLINNSPLNSEFEKLYEESVKHITFKKCKNLKVVPTHKINNCLKTLKILLGSLSSQFQNCPFAVVLLSMLSELVMGTDIDKNTAEYLIDLITGYLDFCKLPSNFLAISYAFNIYQKLKPDPDLELLSKNLCRLLIKNMVLPKTDDEIHNKNLLKKPKLNQYLKDDLERVLNTQDCWIDKSIIGSYILIDLESTYIMEDEILNNLLWTLNENVVLSTQYTTTNPLLIFPYSVSLHFSIKMKNEDCLFNNLCILDNYLNIAYKMLNENNLQPVMNFEDYTNNNSQCFELNYFLEIILQNYEYISQCLPNDFLIKYWEFMFNPQKKMNGHSKKILSLCSPENLIKIIDILKTKTMELFEINEDVQFDYYSIICQLWSELLTIEFINKKKKIRKELVNHFCFIINRTFIFNSKKMERVNELILLIQLICSLLKLSWINKTMLMNFSFRIMNFFESIHEEKLLKEVAELLIVLYKCPNNSIKPLLGLYVNTFSNFFNQCWSVAIDETRPLLNSNSKNLYVPLHKLELCSSLFKQNKKDFEVICQYFIADLIKILATRKHPKEKFMRFFYKILFNLMDICSPEEMRQLMLNIQGPSLLFLKQVYQDYQLHIKFTGRL</sequence>
<proteinExistence type="predicted"/>
<accession>A0A5E4MP81</accession>
<evidence type="ECO:0000313" key="2">
    <source>
        <dbReference type="EMBL" id="VVC32677.1"/>
    </source>
</evidence>
<feature type="transmembrane region" description="Helical" evidence="1">
    <location>
        <begin position="12"/>
        <end position="31"/>
    </location>
</feature>
<evidence type="ECO:0000313" key="3">
    <source>
        <dbReference type="Proteomes" id="UP000325440"/>
    </source>
</evidence>
<name>A0A5E4MP81_9HEMI</name>
<evidence type="ECO:0000256" key="1">
    <source>
        <dbReference type="SAM" id="Phobius"/>
    </source>
</evidence>
<keyword evidence="3" id="KW-1185">Reference proteome</keyword>
<keyword evidence="1" id="KW-1133">Transmembrane helix</keyword>